<keyword evidence="2" id="KW-0964">Secreted</keyword>
<dbReference type="InterPro" id="IPR011049">
    <property type="entry name" value="Serralysin-like_metalloprot_C"/>
</dbReference>
<proteinExistence type="predicted"/>
<name>A0ABV4WWF2_9CYAN</name>
<dbReference type="PROSITE" id="PS00330">
    <property type="entry name" value="HEMOLYSIN_CALCIUM"/>
    <property type="match status" value="2"/>
</dbReference>
<evidence type="ECO:0000256" key="1">
    <source>
        <dbReference type="ARBA" id="ARBA00004613"/>
    </source>
</evidence>
<accession>A0ABV4WWF2</accession>
<evidence type="ECO:0000313" key="3">
    <source>
        <dbReference type="EMBL" id="MFB2839450.1"/>
    </source>
</evidence>
<keyword evidence="4" id="KW-1185">Reference proteome</keyword>
<comment type="subcellular location">
    <subcellularLocation>
        <location evidence="1">Secreted</location>
    </subcellularLocation>
</comment>
<dbReference type="SUPFAM" id="SSF51120">
    <property type="entry name" value="beta-Roll"/>
    <property type="match status" value="2"/>
</dbReference>
<dbReference type="PANTHER" id="PTHR38340">
    <property type="entry name" value="S-LAYER PROTEIN"/>
    <property type="match status" value="1"/>
</dbReference>
<organism evidence="3 4">
    <name type="scientific">Floridaenema evergladense BLCC-F167</name>
    <dbReference type="NCBI Taxonomy" id="3153639"/>
    <lineage>
        <taxon>Bacteria</taxon>
        <taxon>Bacillati</taxon>
        <taxon>Cyanobacteriota</taxon>
        <taxon>Cyanophyceae</taxon>
        <taxon>Oscillatoriophycideae</taxon>
        <taxon>Aerosakkonematales</taxon>
        <taxon>Aerosakkonemataceae</taxon>
        <taxon>Floridanema</taxon>
        <taxon>Floridanema evergladense</taxon>
    </lineage>
</organism>
<dbReference type="Proteomes" id="UP001576780">
    <property type="component" value="Unassembled WGS sequence"/>
</dbReference>
<dbReference type="InterPro" id="IPR018511">
    <property type="entry name" value="Hemolysin-typ_Ca-bd_CS"/>
</dbReference>
<dbReference type="PRINTS" id="PR00313">
    <property type="entry name" value="CABNDNGRPT"/>
</dbReference>
<gene>
    <name evidence="3" type="ORF">ACE1CA_33585</name>
</gene>
<comment type="caution">
    <text evidence="3">The sequence shown here is derived from an EMBL/GenBank/DDBJ whole genome shotgun (WGS) entry which is preliminary data.</text>
</comment>
<dbReference type="InterPro" id="IPR001343">
    <property type="entry name" value="Hemolysn_Ca-bd"/>
</dbReference>
<protein>
    <submittedName>
        <fullName evidence="3">Calcium-binding protein</fullName>
    </submittedName>
</protein>
<dbReference type="Gene3D" id="2.150.10.10">
    <property type="entry name" value="Serralysin-like metalloprotease, C-terminal"/>
    <property type="match status" value="2"/>
</dbReference>
<dbReference type="InterPro" id="IPR050557">
    <property type="entry name" value="RTX_toxin/Mannuronan_C5-epim"/>
</dbReference>
<reference evidence="3 4" key="1">
    <citation type="submission" date="2024-09" db="EMBL/GenBank/DDBJ databases">
        <title>Floridaenema gen nov. (Aerosakkonemataceae, Aerosakkonematales ord. nov., Cyanobacteria) from benthic tropical and subtropical fresh waters, with the description of four new species.</title>
        <authorList>
            <person name="Moretto J.A."/>
            <person name="Berthold D.E."/>
            <person name="Lefler F.W."/>
            <person name="Huang I.-S."/>
            <person name="Laughinghouse H. IV."/>
        </authorList>
    </citation>
    <scope>NUCLEOTIDE SEQUENCE [LARGE SCALE GENOMIC DNA]</scope>
    <source>
        <strain evidence="3 4">BLCC-F167</strain>
    </source>
</reference>
<dbReference type="PANTHER" id="PTHR38340:SF1">
    <property type="entry name" value="S-LAYER PROTEIN"/>
    <property type="match status" value="1"/>
</dbReference>
<dbReference type="RefSeq" id="WP_413281723.1">
    <property type="nucleotide sequence ID" value="NZ_JBHFNT010000309.1"/>
</dbReference>
<sequence length="267" mass="27626">MNTGNSTTVVGNSLTQQSNSANQPVYFTKDIVGKDGIDIIVGTEQNEQIFGLGGTDYIQGGGGSNFIDGGDGNDIIFGNFNSSSVDLATENLNDTIYGGNGNDLLFGGVGNDSLNGGNGNDFLSGEWGNDTLTGGGGKDTFYFHVSLASNSKQGVISNISNITDALGVDTITDFTSGEDRILLSRQLFSNLSDVVDFSTVFATVNTVNDNLAVETSSALIVYDSANGNLFYNQNGSELGFGSGGLFAVLSGVTTVIASDFAVSRLTS</sequence>
<evidence type="ECO:0000256" key="2">
    <source>
        <dbReference type="ARBA" id="ARBA00022525"/>
    </source>
</evidence>
<evidence type="ECO:0000313" key="4">
    <source>
        <dbReference type="Proteomes" id="UP001576780"/>
    </source>
</evidence>
<dbReference type="EMBL" id="JBHFNT010000309">
    <property type="protein sequence ID" value="MFB2839450.1"/>
    <property type="molecule type" value="Genomic_DNA"/>
</dbReference>
<dbReference type="Pfam" id="PF00353">
    <property type="entry name" value="HemolysinCabind"/>
    <property type="match status" value="2"/>
</dbReference>